<dbReference type="GO" id="GO:0009055">
    <property type="term" value="F:electron transfer activity"/>
    <property type="evidence" value="ECO:0007669"/>
    <property type="project" value="InterPro"/>
</dbReference>
<dbReference type="InterPro" id="IPR009056">
    <property type="entry name" value="Cyt_c-like_dom"/>
</dbReference>
<protein>
    <submittedName>
        <fullName evidence="8">DUF1549 domain-containing protein</fullName>
    </submittedName>
</protein>
<dbReference type="Pfam" id="PF07583">
    <property type="entry name" value="PSCyt2"/>
    <property type="match status" value="1"/>
</dbReference>
<feature type="region of interest" description="Disordered" evidence="5">
    <location>
        <begin position="421"/>
        <end position="469"/>
    </location>
</feature>
<dbReference type="AlphaFoldDB" id="A0AAU7CMI8"/>
<dbReference type="Pfam" id="PF07635">
    <property type="entry name" value="PSCyt1"/>
    <property type="match status" value="1"/>
</dbReference>
<feature type="compositionally biased region" description="Basic residues" evidence="5">
    <location>
        <begin position="427"/>
        <end position="443"/>
    </location>
</feature>
<evidence type="ECO:0000256" key="6">
    <source>
        <dbReference type="SAM" id="SignalP"/>
    </source>
</evidence>
<evidence type="ECO:0000313" key="8">
    <source>
        <dbReference type="EMBL" id="XBH06208.1"/>
    </source>
</evidence>
<name>A0AAU7CMI8_9BACT</name>
<keyword evidence="2 4" id="KW-0479">Metal-binding</keyword>
<dbReference type="InterPro" id="IPR011429">
    <property type="entry name" value="Cyt_c_Planctomycete-type"/>
</dbReference>
<dbReference type="PANTHER" id="PTHR35889:SF3">
    <property type="entry name" value="F-BOX DOMAIN-CONTAINING PROTEIN"/>
    <property type="match status" value="1"/>
</dbReference>
<feature type="signal peptide" evidence="6">
    <location>
        <begin position="1"/>
        <end position="26"/>
    </location>
</feature>
<dbReference type="InterPro" id="IPR036909">
    <property type="entry name" value="Cyt_c-like_dom_sf"/>
</dbReference>
<evidence type="ECO:0000256" key="1">
    <source>
        <dbReference type="ARBA" id="ARBA00022617"/>
    </source>
</evidence>
<accession>A0AAU7CMI8</accession>
<keyword evidence="6" id="KW-0732">Signal</keyword>
<proteinExistence type="predicted"/>
<feature type="domain" description="Cytochrome c" evidence="7">
    <location>
        <begin position="32"/>
        <end position="130"/>
    </location>
</feature>
<organism evidence="8">
    <name type="scientific">Singulisphaera sp. Ch08</name>
    <dbReference type="NCBI Taxonomy" id="3120278"/>
    <lineage>
        <taxon>Bacteria</taxon>
        <taxon>Pseudomonadati</taxon>
        <taxon>Planctomycetota</taxon>
        <taxon>Planctomycetia</taxon>
        <taxon>Isosphaerales</taxon>
        <taxon>Isosphaeraceae</taxon>
        <taxon>Singulisphaera</taxon>
    </lineage>
</organism>
<evidence type="ECO:0000256" key="3">
    <source>
        <dbReference type="ARBA" id="ARBA00023004"/>
    </source>
</evidence>
<dbReference type="PROSITE" id="PS51007">
    <property type="entry name" value="CYTC"/>
    <property type="match status" value="1"/>
</dbReference>
<evidence type="ECO:0000256" key="5">
    <source>
        <dbReference type="SAM" id="MobiDB-lite"/>
    </source>
</evidence>
<sequence length="469" mass="51659">MTSHSTRIRALASFWLALGAVGSAFGGANEPTAKPEAVEFFEKKIRPILVSNCYSCHSANTNSKGGLRVDDRNGLVDGGNSGPAVVPGDPEESLLIQAVTHGDDAPKMPPKSKLTDEQVADLKHWIKDGAAWPSVGVPVTVGKPNAKYDQLKKEHWAWQPLKSPEAPKVADASWPTDLIDSFILAGLEKHGLAPVGDADRETLVRRLTFDLTGLPPTPAEVDAFINDPSERAYEAVVDRLLASTAFGERWGRHWLDVARFAESTGASRNLPMPHAWRYRDYVIDAFNKDKPFDQFLKEQVAGDLLPHSDELERSEHLVATGFLAVGVKDVNQRFKIRYVMDNVDEQIDAVTRSFLGVTASCARCHDHKFDPVPQKDYYALAGIFKSTDILAGLRNKMGGGGLDYYDTQMLLVDGQTGKGVDTEALARRLRPPRKPTPRPRRHSRSFETIPREASPGRTAAPSGRWPARR</sequence>
<keyword evidence="3 4" id="KW-0408">Iron</keyword>
<keyword evidence="1 4" id="KW-0349">Heme</keyword>
<dbReference type="PANTHER" id="PTHR35889">
    <property type="entry name" value="CYCLOINULO-OLIGOSACCHARIDE FRUCTANOTRANSFERASE-RELATED"/>
    <property type="match status" value="1"/>
</dbReference>
<evidence type="ECO:0000256" key="4">
    <source>
        <dbReference type="PROSITE-ProRule" id="PRU00433"/>
    </source>
</evidence>
<dbReference type="InterPro" id="IPR011444">
    <property type="entry name" value="DUF1549"/>
</dbReference>
<evidence type="ECO:0000256" key="2">
    <source>
        <dbReference type="ARBA" id="ARBA00022723"/>
    </source>
</evidence>
<dbReference type="RefSeq" id="WP_406699058.1">
    <property type="nucleotide sequence ID" value="NZ_CP155447.1"/>
</dbReference>
<dbReference type="EMBL" id="CP155447">
    <property type="protein sequence ID" value="XBH06208.1"/>
    <property type="molecule type" value="Genomic_DNA"/>
</dbReference>
<dbReference type="SUPFAM" id="SSF46626">
    <property type="entry name" value="Cytochrome c"/>
    <property type="match status" value="1"/>
</dbReference>
<gene>
    <name evidence="8" type="ORF">V5E97_09280</name>
</gene>
<reference evidence="8" key="1">
    <citation type="submission" date="2024-05" db="EMBL/GenBank/DDBJ databases">
        <title>Planctomycetes of the genus Singulisphaera possess chitinolytic capabilities.</title>
        <authorList>
            <person name="Ivanova A."/>
        </authorList>
    </citation>
    <scope>NUCLEOTIDE SEQUENCE</scope>
    <source>
        <strain evidence="8">Ch08T</strain>
    </source>
</reference>
<dbReference type="GO" id="GO:0046872">
    <property type="term" value="F:metal ion binding"/>
    <property type="evidence" value="ECO:0007669"/>
    <property type="project" value="UniProtKB-KW"/>
</dbReference>
<feature type="chain" id="PRO_5043324602" evidence="6">
    <location>
        <begin position="27"/>
        <end position="469"/>
    </location>
</feature>
<dbReference type="GO" id="GO:0020037">
    <property type="term" value="F:heme binding"/>
    <property type="evidence" value="ECO:0007669"/>
    <property type="project" value="InterPro"/>
</dbReference>
<dbReference type="Gene3D" id="1.10.760.10">
    <property type="entry name" value="Cytochrome c-like domain"/>
    <property type="match status" value="1"/>
</dbReference>
<evidence type="ECO:0000259" key="7">
    <source>
        <dbReference type="PROSITE" id="PS51007"/>
    </source>
</evidence>